<evidence type="ECO:0000313" key="3">
    <source>
        <dbReference type="Proteomes" id="UP001286313"/>
    </source>
</evidence>
<comment type="caution">
    <text evidence="2">The sequence shown here is derived from an EMBL/GenBank/DDBJ whole genome shotgun (WGS) entry which is preliminary data.</text>
</comment>
<name>A0AAE1BMD9_PETCI</name>
<proteinExistence type="predicted"/>
<reference evidence="2" key="1">
    <citation type="submission" date="2023-10" db="EMBL/GenBank/DDBJ databases">
        <title>Genome assemblies of two species of porcelain crab, Petrolisthes cinctipes and Petrolisthes manimaculis (Anomura: Porcellanidae).</title>
        <authorList>
            <person name="Angst P."/>
        </authorList>
    </citation>
    <scope>NUCLEOTIDE SEQUENCE</scope>
    <source>
        <strain evidence="2">PB745_01</strain>
        <tissue evidence="2">Gill</tissue>
    </source>
</reference>
<evidence type="ECO:0000313" key="2">
    <source>
        <dbReference type="EMBL" id="KAK3851869.1"/>
    </source>
</evidence>
<feature type="region of interest" description="Disordered" evidence="1">
    <location>
        <begin position="1"/>
        <end position="26"/>
    </location>
</feature>
<gene>
    <name evidence="2" type="ORF">Pcinc_041515</name>
</gene>
<keyword evidence="3" id="KW-1185">Reference proteome</keyword>
<accession>A0AAE1BMD9</accession>
<dbReference type="Proteomes" id="UP001286313">
    <property type="component" value="Unassembled WGS sequence"/>
</dbReference>
<protein>
    <submittedName>
        <fullName evidence="2">Uncharacterized protein</fullName>
    </submittedName>
</protein>
<sequence length="160" mass="17373">MKREQRGVGAMRRKQSGAEAIMREQRRGSREDLQFAPVLSPAFVPALSWFQSLVQPLPQSSLCSSLQFVSILSPAFISVHSSPAFVPVLSPAFISVHSSPAFVPVLSLFQSLVQPLFQSTPVQPLFQSTPVQPLFQSLVQPLSQSSLCSSLQLVPGLTSP</sequence>
<dbReference type="AlphaFoldDB" id="A0AAE1BMD9"/>
<evidence type="ECO:0000256" key="1">
    <source>
        <dbReference type="SAM" id="MobiDB-lite"/>
    </source>
</evidence>
<organism evidence="2 3">
    <name type="scientific">Petrolisthes cinctipes</name>
    <name type="common">Flat porcelain crab</name>
    <dbReference type="NCBI Taxonomy" id="88211"/>
    <lineage>
        <taxon>Eukaryota</taxon>
        <taxon>Metazoa</taxon>
        <taxon>Ecdysozoa</taxon>
        <taxon>Arthropoda</taxon>
        <taxon>Crustacea</taxon>
        <taxon>Multicrustacea</taxon>
        <taxon>Malacostraca</taxon>
        <taxon>Eumalacostraca</taxon>
        <taxon>Eucarida</taxon>
        <taxon>Decapoda</taxon>
        <taxon>Pleocyemata</taxon>
        <taxon>Anomura</taxon>
        <taxon>Galatheoidea</taxon>
        <taxon>Porcellanidae</taxon>
        <taxon>Petrolisthes</taxon>
    </lineage>
</organism>
<dbReference type="EMBL" id="JAWQEG010007691">
    <property type="protein sequence ID" value="KAK3851869.1"/>
    <property type="molecule type" value="Genomic_DNA"/>
</dbReference>